<feature type="coiled-coil region" evidence="1">
    <location>
        <begin position="176"/>
        <end position="260"/>
    </location>
</feature>
<proteinExistence type="predicted"/>
<evidence type="ECO:0000313" key="3">
    <source>
        <dbReference type="Proteomes" id="UP000178162"/>
    </source>
</evidence>
<dbReference type="SUPFAM" id="SSF49464">
    <property type="entry name" value="Carboxypeptidase regulatory domain-like"/>
    <property type="match status" value="1"/>
</dbReference>
<reference evidence="2 3" key="1">
    <citation type="journal article" date="2016" name="Nat. Commun.">
        <title>Thousands of microbial genomes shed light on interconnected biogeochemical processes in an aquifer system.</title>
        <authorList>
            <person name="Anantharaman K."/>
            <person name="Brown C.T."/>
            <person name="Hug L.A."/>
            <person name="Sharon I."/>
            <person name="Castelle C.J."/>
            <person name="Probst A.J."/>
            <person name="Thomas B.C."/>
            <person name="Singh A."/>
            <person name="Wilkins M.J."/>
            <person name="Karaoz U."/>
            <person name="Brodie E.L."/>
            <person name="Williams K.H."/>
            <person name="Hubbard S.S."/>
            <person name="Banfield J.F."/>
        </authorList>
    </citation>
    <scope>NUCLEOTIDE SEQUENCE [LARGE SCALE GENOMIC DNA]</scope>
</reference>
<organism evidence="2 3">
    <name type="scientific">Candidatus Woykebacteria bacterium RBG_16_39_9b</name>
    <dbReference type="NCBI Taxonomy" id="1802595"/>
    <lineage>
        <taxon>Bacteria</taxon>
        <taxon>Candidatus Woykeibacteriota</taxon>
    </lineage>
</organism>
<evidence type="ECO:0008006" key="4">
    <source>
        <dbReference type="Google" id="ProtNLM"/>
    </source>
</evidence>
<dbReference type="AlphaFoldDB" id="A0A1G1WCA1"/>
<sequence length="413" mass="46355">MNTKEQLAKLTGETDNIKIELESLRKGVLGKDARRESLDHSEVLSKLDRISNSLETVTSWKHDLEKVISTHNKTLEEIEKENQTLSTRLSKLKKQLVEGGAGPKKHKEVIHHQKHISHIKKKLDEPQILEKKKEPHIIKSASLLEPVKVATQLAPEIENEILEKATKEKETSTTSEKISETALQQMKEQIESAKEKIVTLTHLPDVKHLPEEEREELMHRLQSLKNETEVLRQYDEIKQAKEKRRINSELAGILNQLEEKPAAATETQIPSDEAGEKRLPLTPSQKAAAIAEIKRLEEQAVKKTGLPPIKTVVKPRLAVGKMAPSLVSSPNVINGIVKDRFGLLVDNVILVVKDSSGDPVRALKTNKIGQFAISTPLPNGVYTIDLEKEGYQFDIVEVEITGQVMPPIEIRSH</sequence>
<dbReference type="Proteomes" id="UP000178162">
    <property type="component" value="Unassembled WGS sequence"/>
</dbReference>
<protein>
    <recommendedName>
        <fullName evidence="4">Carboxypeptidase regulatory-like domain-containing protein</fullName>
    </recommendedName>
</protein>
<comment type="caution">
    <text evidence="2">The sequence shown here is derived from an EMBL/GenBank/DDBJ whole genome shotgun (WGS) entry which is preliminary data.</text>
</comment>
<dbReference type="STRING" id="1802595.A2134_00015"/>
<keyword evidence="1" id="KW-0175">Coiled coil</keyword>
<accession>A0A1G1WCA1</accession>
<evidence type="ECO:0000256" key="1">
    <source>
        <dbReference type="SAM" id="Coils"/>
    </source>
</evidence>
<feature type="coiled-coil region" evidence="1">
    <location>
        <begin position="61"/>
        <end position="95"/>
    </location>
</feature>
<dbReference type="EMBL" id="MHCR01000018">
    <property type="protein sequence ID" value="OGY25315.1"/>
    <property type="molecule type" value="Genomic_DNA"/>
</dbReference>
<gene>
    <name evidence="2" type="ORF">A2134_00015</name>
</gene>
<evidence type="ECO:0000313" key="2">
    <source>
        <dbReference type="EMBL" id="OGY25315.1"/>
    </source>
</evidence>
<dbReference type="InterPro" id="IPR008969">
    <property type="entry name" value="CarboxyPept-like_regulatory"/>
</dbReference>
<name>A0A1G1WCA1_9BACT</name>
<dbReference type="Gene3D" id="2.60.40.1120">
    <property type="entry name" value="Carboxypeptidase-like, regulatory domain"/>
    <property type="match status" value="1"/>
</dbReference>